<accession>A0AAW0CUX4</accession>
<dbReference type="GO" id="GO:0008234">
    <property type="term" value="F:cysteine-type peptidase activity"/>
    <property type="evidence" value="ECO:0007669"/>
    <property type="project" value="InterPro"/>
</dbReference>
<evidence type="ECO:0000256" key="3">
    <source>
        <dbReference type="ARBA" id="ARBA00022801"/>
    </source>
</evidence>
<evidence type="ECO:0000256" key="2">
    <source>
        <dbReference type="ARBA" id="ARBA00022670"/>
    </source>
</evidence>
<dbReference type="GO" id="GO:0006508">
    <property type="term" value="P:proteolysis"/>
    <property type="evidence" value="ECO:0007669"/>
    <property type="project" value="UniProtKB-KW"/>
</dbReference>
<feature type="compositionally biased region" description="Basic and acidic residues" evidence="4">
    <location>
        <begin position="646"/>
        <end position="656"/>
    </location>
</feature>
<dbReference type="Pfam" id="PF02902">
    <property type="entry name" value="Peptidase_C48"/>
    <property type="match status" value="1"/>
</dbReference>
<feature type="domain" description="Ubiquitin-like protease family profile" evidence="5">
    <location>
        <begin position="297"/>
        <end position="489"/>
    </location>
</feature>
<evidence type="ECO:0000259" key="5">
    <source>
        <dbReference type="PROSITE" id="PS50600"/>
    </source>
</evidence>
<gene>
    <name evidence="6" type="ORF">R3P38DRAFT_3449568</name>
</gene>
<keyword evidence="3" id="KW-0378">Hydrolase</keyword>
<dbReference type="AlphaFoldDB" id="A0AAW0CUX4"/>
<organism evidence="6 7">
    <name type="scientific">Favolaschia claudopus</name>
    <dbReference type="NCBI Taxonomy" id="2862362"/>
    <lineage>
        <taxon>Eukaryota</taxon>
        <taxon>Fungi</taxon>
        <taxon>Dikarya</taxon>
        <taxon>Basidiomycota</taxon>
        <taxon>Agaricomycotina</taxon>
        <taxon>Agaricomycetes</taxon>
        <taxon>Agaricomycetidae</taxon>
        <taxon>Agaricales</taxon>
        <taxon>Marasmiineae</taxon>
        <taxon>Mycenaceae</taxon>
        <taxon>Favolaschia</taxon>
    </lineage>
</organism>
<feature type="region of interest" description="Disordered" evidence="4">
    <location>
        <begin position="709"/>
        <end position="750"/>
    </location>
</feature>
<evidence type="ECO:0000256" key="4">
    <source>
        <dbReference type="SAM" id="MobiDB-lite"/>
    </source>
</evidence>
<name>A0AAW0CUX4_9AGAR</name>
<feature type="region of interest" description="Disordered" evidence="4">
    <location>
        <begin position="542"/>
        <end position="658"/>
    </location>
</feature>
<keyword evidence="7" id="KW-1185">Reference proteome</keyword>
<feature type="compositionally biased region" description="Basic residues" evidence="4">
    <location>
        <begin position="773"/>
        <end position="791"/>
    </location>
</feature>
<keyword evidence="2" id="KW-0645">Protease</keyword>
<comment type="similarity">
    <text evidence="1">Belongs to the peptidase C48 family.</text>
</comment>
<dbReference type="InterPro" id="IPR038765">
    <property type="entry name" value="Papain-like_cys_pep_sf"/>
</dbReference>
<evidence type="ECO:0000256" key="1">
    <source>
        <dbReference type="ARBA" id="ARBA00005234"/>
    </source>
</evidence>
<feature type="compositionally biased region" description="Basic and acidic residues" evidence="4">
    <location>
        <begin position="709"/>
        <end position="725"/>
    </location>
</feature>
<dbReference type="Gene3D" id="3.40.395.10">
    <property type="entry name" value="Adenoviral Proteinase, Chain A"/>
    <property type="match status" value="1"/>
</dbReference>
<reference evidence="6 7" key="1">
    <citation type="journal article" date="2024" name="J Genomics">
        <title>Draft genome sequencing and assembly of Favolaschia claudopus CIRM-BRFM 2984 isolated from oak limbs.</title>
        <authorList>
            <person name="Navarro D."/>
            <person name="Drula E."/>
            <person name="Chaduli D."/>
            <person name="Cazenave R."/>
            <person name="Ahrendt S."/>
            <person name="Wang J."/>
            <person name="Lipzen A."/>
            <person name="Daum C."/>
            <person name="Barry K."/>
            <person name="Grigoriev I.V."/>
            <person name="Favel A."/>
            <person name="Rosso M.N."/>
            <person name="Martin F."/>
        </authorList>
    </citation>
    <scope>NUCLEOTIDE SEQUENCE [LARGE SCALE GENOMIC DNA]</scope>
    <source>
        <strain evidence="6 7">CIRM-BRFM 2984</strain>
    </source>
</reference>
<evidence type="ECO:0000313" key="6">
    <source>
        <dbReference type="EMBL" id="KAK7042833.1"/>
    </source>
</evidence>
<feature type="compositionally biased region" description="Low complexity" evidence="4">
    <location>
        <begin position="582"/>
        <end position="592"/>
    </location>
</feature>
<feature type="region of interest" description="Disordered" evidence="4">
    <location>
        <begin position="762"/>
        <end position="793"/>
    </location>
</feature>
<dbReference type="EMBL" id="JAWWNJ010000013">
    <property type="protein sequence ID" value="KAK7042833.1"/>
    <property type="molecule type" value="Genomic_DNA"/>
</dbReference>
<feature type="compositionally biased region" description="Acidic residues" evidence="4">
    <location>
        <begin position="546"/>
        <end position="557"/>
    </location>
</feature>
<dbReference type="GO" id="GO:0019783">
    <property type="term" value="F:ubiquitin-like protein peptidase activity"/>
    <property type="evidence" value="ECO:0007669"/>
    <property type="project" value="UniProtKB-ARBA"/>
</dbReference>
<sequence length="1148" mass="128536">MREVLAFRVHELDKPFERIFVEKKCCITAFPGKSEGKGTYAANDVQVGRSDETRRAMSEECGRNGGKVAAQQSPSVEALTLKAFLIETHDSDDDDENRHRRHPTTILKLVKFSHFHPLSALAHAGPDVHLFLLSSVDQRTSSYCTISFNSRPLAMSGLPDKLKIPEGVERLALPAADIPVTSLINFVLPPQRKSTAFADPSDYLSDLPPTVTVFDVKDIPVPPSVAVKAFGRAILLDPDTQSIELIHSPAHRGKTDRYPLWLATIWSSMEDVRAARTIWRTAVDRVHEMLEKVSTSKAVAERANTALTALEGISWTEKIKGFKTGGSILDLSFWLTSDWLTTDHEDQMLELLALDLGLSDASTNSIQSTYFVQALGQAYKNPHTYRTARHFQWLRGIGTAFATKQRQRLGTIANVNGNHWVALTIDWEEKTIGYGDGFLAQVPKDLRKHLDWWIFEHVGEEFRWTNMPTPKQTDAHSCGILAYFALAHSFDKTRFPLPESSAPALADERIKMFLRIVEQHESKLGTFASEARDYIVWDHSPANDAYEPEENNDDSDLEPLHPASPVYEAPDNSTSDSDFEPSRSATPGSRASSPPPSPAQEEFPLELLPTTTGPDRPSTPPTTKRTYAERASDTPHTSPAKKKIKEKVESATRRAMDSLSKGTKIPALFRMAGWAKPKVLSEQEKQDVVAAEAEEGRMKAEEWAKRERAIKAERDASRKAAQNERQRRHRASKRAAKEAENPGARKRRKVALEYRETTSVSEVAEASRPARQIGKKIKEKNRKPQGRKQTKAARTPKYVNWVTPFSWSCITAAQRKVGWGLTDIVRELHRVNYDFFQYLTVQTLKGWIEKVDGFSRWTPNVLARAAKGNITGHNKGGRRGILSAYPEIIDEVISQLKDLRSAGAPLSLASVRCIIIATIRDQAPEIFEQKFKDGSTFQVSDSFCRKFLDKTLVWSMRKGTKAAQKLPVDAEEKYFPIKAWEMCLVRGGLNLSYSCMTSFETTERLANLRTERPDLWNDFNDKDKLPDYCPGDDEEVAEDIEAHEDEEMGADDSEVPTREVVNHVITKTTRKNRKVRKDGAVGLVSSCEAEDIDAEVAAPEASAGGDAEGEGSGKRRRRPNVRYAGPEFWRHANDNDEDLAAPADADLL</sequence>
<dbReference type="InterPro" id="IPR003653">
    <property type="entry name" value="Peptidase_C48_C"/>
</dbReference>
<feature type="region of interest" description="Disordered" evidence="4">
    <location>
        <begin position="1095"/>
        <end position="1148"/>
    </location>
</feature>
<dbReference type="Proteomes" id="UP001362999">
    <property type="component" value="Unassembled WGS sequence"/>
</dbReference>
<comment type="caution">
    <text evidence="6">The sequence shown here is derived from an EMBL/GenBank/DDBJ whole genome shotgun (WGS) entry which is preliminary data.</text>
</comment>
<dbReference type="PROSITE" id="PS50600">
    <property type="entry name" value="ULP_PROTEASE"/>
    <property type="match status" value="1"/>
</dbReference>
<proteinExistence type="inferred from homology"/>
<evidence type="ECO:0000313" key="7">
    <source>
        <dbReference type="Proteomes" id="UP001362999"/>
    </source>
</evidence>
<protein>
    <recommendedName>
        <fullName evidence="5">Ubiquitin-like protease family profile domain-containing protein</fullName>
    </recommendedName>
</protein>
<dbReference type="SUPFAM" id="SSF54001">
    <property type="entry name" value="Cysteine proteinases"/>
    <property type="match status" value="1"/>
</dbReference>